<accession>A0A5N5SQH2</accession>
<dbReference type="OrthoDB" id="10055806at2759"/>
<gene>
    <name evidence="5" type="primary">HMCN2_0</name>
    <name evidence="5" type="ORF">Anas_07191</name>
</gene>
<comment type="caution">
    <text evidence="5">The sequence shown here is derived from an EMBL/GenBank/DDBJ whole genome shotgun (WGS) entry which is preliminary data.</text>
</comment>
<feature type="compositionally biased region" description="Basic and acidic residues" evidence="1">
    <location>
        <begin position="551"/>
        <end position="568"/>
    </location>
</feature>
<evidence type="ECO:0000313" key="5">
    <source>
        <dbReference type="EMBL" id="KAB7496028.1"/>
    </source>
</evidence>
<feature type="transmembrane region" description="Helical" evidence="2">
    <location>
        <begin position="519"/>
        <end position="544"/>
    </location>
</feature>
<dbReference type="EMBL" id="SEYY01021821">
    <property type="protein sequence ID" value="KAB7496028.1"/>
    <property type="molecule type" value="Genomic_DNA"/>
</dbReference>
<protein>
    <submittedName>
        <fullName evidence="5">Hemicentin-2</fullName>
    </submittedName>
</protein>
<feature type="domain" description="Ig-like" evidence="3">
    <location>
        <begin position="304"/>
        <end position="396"/>
    </location>
</feature>
<dbReference type="SMART" id="SM00409">
    <property type="entry name" value="IG"/>
    <property type="match status" value="3"/>
</dbReference>
<dbReference type="SMART" id="SM00408">
    <property type="entry name" value="IGc2"/>
    <property type="match status" value="2"/>
</dbReference>
<reference evidence="5 6" key="1">
    <citation type="journal article" date="2019" name="PLoS Biol.">
        <title>Sex chromosomes control vertical transmission of feminizing Wolbachia symbionts in an isopod.</title>
        <authorList>
            <person name="Becking T."/>
            <person name="Chebbi M.A."/>
            <person name="Giraud I."/>
            <person name="Moumen B."/>
            <person name="Laverre T."/>
            <person name="Caubet Y."/>
            <person name="Peccoud J."/>
            <person name="Gilbert C."/>
            <person name="Cordaux R."/>
        </authorList>
    </citation>
    <scope>NUCLEOTIDE SEQUENCE [LARGE SCALE GENOMIC DNA]</scope>
    <source>
        <strain evidence="5">ANa2</strain>
        <tissue evidence="5">Whole body excluding digestive tract and cuticle</tissue>
    </source>
</reference>
<dbReference type="InterPro" id="IPR013783">
    <property type="entry name" value="Ig-like_fold"/>
</dbReference>
<evidence type="ECO:0000256" key="2">
    <source>
        <dbReference type="SAM" id="Phobius"/>
    </source>
</evidence>
<keyword evidence="2" id="KW-1133">Transmembrane helix</keyword>
<dbReference type="InterPro" id="IPR003598">
    <property type="entry name" value="Ig_sub2"/>
</dbReference>
<feature type="domain" description="Ig-like" evidence="3">
    <location>
        <begin position="15"/>
        <end position="115"/>
    </location>
</feature>
<dbReference type="CDD" id="cd00063">
    <property type="entry name" value="FN3"/>
    <property type="match status" value="1"/>
</dbReference>
<feature type="domain" description="Fibronectin type-III" evidence="4">
    <location>
        <begin position="402"/>
        <end position="499"/>
    </location>
</feature>
<evidence type="ECO:0000313" key="6">
    <source>
        <dbReference type="Proteomes" id="UP000326759"/>
    </source>
</evidence>
<feature type="region of interest" description="Disordered" evidence="1">
    <location>
        <begin position="631"/>
        <end position="678"/>
    </location>
</feature>
<dbReference type="PANTHER" id="PTHR23278">
    <property type="entry name" value="SIDESTEP PROTEIN"/>
    <property type="match status" value="1"/>
</dbReference>
<dbReference type="InterPro" id="IPR003961">
    <property type="entry name" value="FN3_dom"/>
</dbReference>
<dbReference type="AlphaFoldDB" id="A0A5N5SQH2"/>
<dbReference type="SUPFAM" id="SSF49265">
    <property type="entry name" value="Fibronectin type III"/>
    <property type="match status" value="1"/>
</dbReference>
<dbReference type="Gene3D" id="2.60.40.10">
    <property type="entry name" value="Immunoglobulins"/>
    <property type="match status" value="3"/>
</dbReference>
<evidence type="ECO:0000259" key="3">
    <source>
        <dbReference type="PROSITE" id="PS50835"/>
    </source>
</evidence>
<dbReference type="InterPro" id="IPR036179">
    <property type="entry name" value="Ig-like_dom_sf"/>
</dbReference>
<proteinExistence type="predicted"/>
<feature type="region of interest" description="Disordered" evidence="1">
    <location>
        <begin position="551"/>
        <end position="599"/>
    </location>
</feature>
<dbReference type="Proteomes" id="UP000326759">
    <property type="component" value="Unassembled WGS sequence"/>
</dbReference>
<evidence type="ECO:0000259" key="4">
    <source>
        <dbReference type="PROSITE" id="PS50853"/>
    </source>
</evidence>
<keyword evidence="2" id="KW-0472">Membrane</keyword>
<dbReference type="SUPFAM" id="SSF48726">
    <property type="entry name" value="Immunoglobulin"/>
    <property type="match status" value="3"/>
</dbReference>
<evidence type="ECO:0000256" key="1">
    <source>
        <dbReference type="SAM" id="MobiDB-lite"/>
    </source>
</evidence>
<dbReference type="InterPro" id="IPR007110">
    <property type="entry name" value="Ig-like_dom"/>
</dbReference>
<feature type="compositionally biased region" description="Low complexity" evidence="1">
    <location>
        <begin position="648"/>
        <end position="660"/>
    </location>
</feature>
<dbReference type="InterPro" id="IPR003599">
    <property type="entry name" value="Ig_sub"/>
</dbReference>
<keyword evidence="6" id="KW-1185">Reference proteome</keyword>
<name>A0A5N5SQH2_9CRUS</name>
<dbReference type="Pfam" id="PF13927">
    <property type="entry name" value="Ig_3"/>
    <property type="match status" value="1"/>
</dbReference>
<sequence>MVLAGASGGAYEEPPRSLSIVSSWDGERKAGDVIGPYPENSEISLSCQVIGGIPPPRVTWWHEGSLLDDGSEVKSDGVIRNTLHMPKLTRADLLKTITCQAVNSNLTVPLTKSVTIDLAYPPSAIKITSTQDNELRDDLKISHKIPSSVTCVNGETCPLECRISSPPGAKERGLMRDSSSYSTLMLTALPKDDGAIISCKASNKPQLKLKVNKGLDLLNIEEGEDLEFECNVKSNPEITEIHWTRNWIPVVQNASYGIVLSKGGSVLHLRNVNRLLSGHYACAAANTRGSGTSNSVLLSIKFSPKCSSRQVTSVGIGKSESANVTCRVDAHPTATIFRWAFNSSDELIDIPFDQQIEKNDSSNTITYQPRSPFDFGDLLCWASNSVGTMKEPCVIKILPIDKPEGVRGCKVSSNGTVPDGLVIVSCLPGWDGGLSQSFTLEVRKAAHVHARILAALQHSTNPVFHLRNLQPGQEYLLTVTSANPRGTSPSVTLSYTPPGEVIAGLTKKHSSPKSTFMKFLPFVAIFIAIVVVLTTCVSIIACIAKSKAAEKADIRKDQQRRESLESRKASVQHSLPPDRGKDDVEDDENAKEHPEHYCAVHGHERLENEYISYKHYFNNIRDDMETQHLLKSSVGGSSGMDNQLNACSSTSSNSRDSSSSCGMDGSPPKGIATENPYGPSVFQRYSEGNFRGLAPLASVDSLSGFSTISNHSSASKKTEGSSHKSFQAIPEIVTCNDSVNLPNGFVHKPKNSTLPSIKITPVKPIYDPPSVTESLYHPRPFVSLNQTLGENNGQVLLDTTSSIRIPVNSGHKPTSDTYFQPYQLPHIINSTASIKSNLYEVNSIPQLPPPSISTHPVFINEKFKGIRAENGIYNPPLEYLSCERKLSKESSV</sequence>
<dbReference type="PROSITE" id="PS50835">
    <property type="entry name" value="IG_LIKE"/>
    <property type="match status" value="3"/>
</dbReference>
<feature type="compositionally biased region" description="Basic and acidic residues" evidence="1">
    <location>
        <begin position="590"/>
        <end position="599"/>
    </location>
</feature>
<feature type="domain" description="Ig-like" evidence="3">
    <location>
        <begin position="205"/>
        <end position="299"/>
    </location>
</feature>
<dbReference type="InterPro" id="IPR036116">
    <property type="entry name" value="FN3_sf"/>
</dbReference>
<dbReference type="PROSITE" id="PS50853">
    <property type="entry name" value="FN3"/>
    <property type="match status" value="1"/>
</dbReference>
<dbReference type="CDD" id="cd00096">
    <property type="entry name" value="Ig"/>
    <property type="match status" value="1"/>
</dbReference>
<dbReference type="PANTHER" id="PTHR23278:SF19">
    <property type="entry name" value="OBSCURIN"/>
    <property type="match status" value="1"/>
</dbReference>
<keyword evidence="2" id="KW-0812">Transmembrane</keyword>
<organism evidence="5 6">
    <name type="scientific">Armadillidium nasatum</name>
    <dbReference type="NCBI Taxonomy" id="96803"/>
    <lineage>
        <taxon>Eukaryota</taxon>
        <taxon>Metazoa</taxon>
        <taxon>Ecdysozoa</taxon>
        <taxon>Arthropoda</taxon>
        <taxon>Crustacea</taxon>
        <taxon>Multicrustacea</taxon>
        <taxon>Malacostraca</taxon>
        <taxon>Eumalacostraca</taxon>
        <taxon>Peracarida</taxon>
        <taxon>Isopoda</taxon>
        <taxon>Oniscidea</taxon>
        <taxon>Crinocheta</taxon>
        <taxon>Armadillidiidae</taxon>
        <taxon>Armadillidium</taxon>
    </lineage>
</organism>